<dbReference type="PANTHER" id="PTHR24161">
    <property type="entry name" value="ANK_REP_REGION DOMAIN-CONTAINING PROTEIN-RELATED"/>
    <property type="match status" value="1"/>
</dbReference>
<keyword evidence="11" id="KW-0449">Lipoprotein</keyword>
<dbReference type="GO" id="GO:0000139">
    <property type="term" value="C:Golgi membrane"/>
    <property type="evidence" value="ECO:0007669"/>
    <property type="project" value="UniProtKB-SubCell"/>
</dbReference>
<organism evidence="17 18">
    <name type="scientific">Klebsormidium nitens</name>
    <name type="common">Green alga</name>
    <name type="synonym">Ulothrix nitens</name>
    <dbReference type="NCBI Taxonomy" id="105231"/>
    <lineage>
        <taxon>Eukaryota</taxon>
        <taxon>Viridiplantae</taxon>
        <taxon>Streptophyta</taxon>
        <taxon>Klebsormidiophyceae</taxon>
        <taxon>Klebsormidiales</taxon>
        <taxon>Klebsormidiaceae</taxon>
        <taxon>Klebsormidium</taxon>
    </lineage>
</organism>
<evidence type="ECO:0000313" key="18">
    <source>
        <dbReference type="Proteomes" id="UP000054558"/>
    </source>
</evidence>
<feature type="domain" description="Palmitoyltransferase DHHC" evidence="16">
    <location>
        <begin position="374"/>
        <end position="501"/>
    </location>
</feature>
<feature type="region of interest" description="Disordered" evidence="15">
    <location>
        <begin position="591"/>
        <end position="647"/>
    </location>
</feature>
<dbReference type="Pfam" id="PF12796">
    <property type="entry name" value="Ank_2"/>
    <property type="match status" value="2"/>
</dbReference>
<feature type="compositionally biased region" description="Basic and acidic residues" evidence="15">
    <location>
        <begin position="596"/>
        <end position="610"/>
    </location>
</feature>
<keyword evidence="6" id="KW-0677">Repeat</keyword>
<feature type="region of interest" description="Disordered" evidence="15">
    <location>
        <begin position="1"/>
        <end position="34"/>
    </location>
</feature>
<dbReference type="FunFam" id="1.25.40.20:FF:000300">
    <property type="entry name" value="S-acyltransferase"/>
    <property type="match status" value="1"/>
</dbReference>
<evidence type="ECO:0000256" key="4">
    <source>
        <dbReference type="ARBA" id="ARBA00022679"/>
    </source>
</evidence>
<dbReference type="PROSITE" id="PS50088">
    <property type="entry name" value="ANK_REPEAT"/>
    <property type="match status" value="4"/>
</dbReference>
<keyword evidence="8" id="KW-0333">Golgi apparatus</keyword>
<feature type="compositionally biased region" description="Polar residues" evidence="15">
    <location>
        <begin position="10"/>
        <end position="31"/>
    </location>
</feature>
<dbReference type="SMART" id="SM00248">
    <property type="entry name" value="ANK"/>
    <property type="match status" value="5"/>
</dbReference>
<evidence type="ECO:0000256" key="8">
    <source>
        <dbReference type="ARBA" id="ARBA00023034"/>
    </source>
</evidence>
<evidence type="ECO:0000256" key="9">
    <source>
        <dbReference type="ARBA" id="ARBA00023043"/>
    </source>
</evidence>
<feature type="transmembrane region" description="Helical" evidence="14">
    <location>
        <begin position="420"/>
        <end position="443"/>
    </location>
</feature>
<feature type="compositionally biased region" description="Gly residues" evidence="15">
    <location>
        <begin position="617"/>
        <end position="627"/>
    </location>
</feature>
<dbReference type="SUPFAM" id="SSF48403">
    <property type="entry name" value="Ankyrin repeat"/>
    <property type="match status" value="1"/>
</dbReference>
<evidence type="ECO:0000256" key="14">
    <source>
        <dbReference type="RuleBase" id="RU079119"/>
    </source>
</evidence>
<evidence type="ECO:0000259" key="16">
    <source>
        <dbReference type="Pfam" id="PF01529"/>
    </source>
</evidence>
<evidence type="ECO:0000256" key="12">
    <source>
        <dbReference type="ARBA" id="ARBA00048048"/>
    </source>
</evidence>
<sequence length="647" mass="70342">MASEIEIVQDSGNSATSSLAQVQGSPANGTDDSIKEDVYSASAYGDLDKLKRLVEREGHSILIPDKGGFFALQWAALNNRGPAAQFLLEHGADVNARDHTGQTALHWTAVRGSIQVAEQLLQHGADVELTDSHGYRTVHVAAQYGHTALLYHVATKWSAEIDALDKDGRSALHWAAYKGFVDPIRLLLFMDASISRQDKEGCTPLHWAAIRGHLDAVTVLVQAGRKEDLAAQDSTGCTPGQLASDKGHHHVALFLSNARRVYEKRPDPNSKFAWVARYGLAPIIWLIVFGLVYLFVTTVLLSRSLAEISASEAIWGWTCVLGALGGLGIMWRATTRDPGFISRRDEGGDSASEPLVGLRTGMRDHAALWAGNWNQLCPTCKIVRPLRSKHCSICDRCVEHFDHHCPWIGNCVGKKNKWDFFVFLAVESFCMALGATVAIYRLWIDDHHIEPNTWFSHVGSSHGGALGFVIGDLFMLMSVLSLAVIQGMQIARNVTTNEVANSHRYSYLRSGDGRYFNPYDKGMRANCAEFLSKGYTTDVDVPWTAPTDPPMQIPQLLSRAHSHEHATPSAGTNGHSGGGFLGSLFGKGHVHSSSCNHEHDNGHVHNDVEKGQSNGPLGLGLGQGLGLGLPPKKATKSARPSSSGKHV</sequence>
<evidence type="ECO:0000256" key="13">
    <source>
        <dbReference type="PROSITE-ProRule" id="PRU00023"/>
    </source>
</evidence>
<comment type="subcellular location">
    <subcellularLocation>
        <location evidence="1">Endomembrane system</location>
        <topology evidence="1">Multi-pass membrane protein</topology>
    </subcellularLocation>
    <subcellularLocation>
        <location evidence="2">Golgi apparatus membrane</location>
    </subcellularLocation>
</comment>
<evidence type="ECO:0000256" key="5">
    <source>
        <dbReference type="ARBA" id="ARBA00022692"/>
    </source>
</evidence>
<dbReference type="InterPro" id="IPR036770">
    <property type="entry name" value="Ankyrin_rpt-contain_sf"/>
</dbReference>
<evidence type="ECO:0000256" key="1">
    <source>
        <dbReference type="ARBA" id="ARBA00004127"/>
    </source>
</evidence>
<keyword evidence="14" id="KW-0012">Acyltransferase</keyword>
<dbReference type="PROSITE" id="PS50297">
    <property type="entry name" value="ANK_REP_REGION"/>
    <property type="match status" value="4"/>
</dbReference>
<dbReference type="OMA" id="RECQSHS"/>
<comment type="domain">
    <text evidence="14">The DHHC domain is required for palmitoyltransferase activity.</text>
</comment>
<keyword evidence="10 14" id="KW-0472">Membrane</keyword>
<feature type="repeat" description="ANK" evidence="13">
    <location>
        <begin position="167"/>
        <end position="199"/>
    </location>
</feature>
<keyword evidence="18" id="KW-1185">Reference proteome</keyword>
<dbReference type="PROSITE" id="PS50216">
    <property type="entry name" value="DHHC"/>
    <property type="match status" value="1"/>
</dbReference>
<dbReference type="Proteomes" id="UP000054558">
    <property type="component" value="Unassembled WGS sequence"/>
</dbReference>
<dbReference type="PANTHER" id="PTHR24161:SF17">
    <property type="entry name" value="PALMITOYLTRANSFERASE"/>
    <property type="match status" value="1"/>
</dbReference>
<dbReference type="STRING" id="105231.A0A1Y1HU68"/>
<evidence type="ECO:0000256" key="2">
    <source>
        <dbReference type="ARBA" id="ARBA00004394"/>
    </source>
</evidence>
<evidence type="ECO:0000256" key="6">
    <source>
        <dbReference type="ARBA" id="ARBA00022737"/>
    </source>
</evidence>
<reference evidence="17 18" key="1">
    <citation type="journal article" date="2014" name="Nat. Commun.">
        <title>Klebsormidium flaccidum genome reveals primary factors for plant terrestrial adaptation.</title>
        <authorList>
            <person name="Hori K."/>
            <person name="Maruyama F."/>
            <person name="Fujisawa T."/>
            <person name="Togashi T."/>
            <person name="Yamamoto N."/>
            <person name="Seo M."/>
            <person name="Sato S."/>
            <person name="Yamada T."/>
            <person name="Mori H."/>
            <person name="Tajima N."/>
            <person name="Moriyama T."/>
            <person name="Ikeuchi M."/>
            <person name="Watanabe M."/>
            <person name="Wada H."/>
            <person name="Kobayashi K."/>
            <person name="Saito M."/>
            <person name="Masuda T."/>
            <person name="Sasaki-Sekimoto Y."/>
            <person name="Mashiguchi K."/>
            <person name="Awai K."/>
            <person name="Shimojima M."/>
            <person name="Masuda S."/>
            <person name="Iwai M."/>
            <person name="Nobusawa T."/>
            <person name="Narise T."/>
            <person name="Kondo S."/>
            <person name="Saito H."/>
            <person name="Sato R."/>
            <person name="Murakawa M."/>
            <person name="Ihara Y."/>
            <person name="Oshima-Yamada Y."/>
            <person name="Ohtaka K."/>
            <person name="Satoh M."/>
            <person name="Sonobe K."/>
            <person name="Ishii M."/>
            <person name="Ohtani R."/>
            <person name="Kanamori-Sato M."/>
            <person name="Honoki R."/>
            <person name="Miyazaki D."/>
            <person name="Mochizuki H."/>
            <person name="Umetsu J."/>
            <person name="Higashi K."/>
            <person name="Shibata D."/>
            <person name="Kamiya Y."/>
            <person name="Sato N."/>
            <person name="Nakamura Y."/>
            <person name="Tabata S."/>
            <person name="Ida S."/>
            <person name="Kurokawa K."/>
            <person name="Ohta H."/>
        </authorList>
    </citation>
    <scope>NUCLEOTIDE SEQUENCE [LARGE SCALE GENOMIC DNA]</scope>
    <source>
        <strain evidence="17 18">NIES-2285</strain>
    </source>
</reference>
<gene>
    <name evidence="17" type="ORF">KFL_000290380</name>
</gene>
<dbReference type="GO" id="GO:0019706">
    <property type="term" value="F:protein-cysteine S-palmitoyltransferase activity"/>
    <property type="evidence" value="ECO:0007669"/>
    <property type="project" value="UniProtKB-EC"/>
</dbReference>
<keyword evidence="9 13" id="KW-0040">ANK repeat</keyword>
<keyword evidence="5 14" id="KW-0812">Transmembrane</keyword>
<dbReference type="AlphaFoldDB" id="A0A1Y1HU68"/>
<comment type="similarity">
    <text evidence="3 14">Belongs to the DHHC palmitoyltransferase family.</text>
</comment>
<dbReference type="OrthoDB" id="331948at2759"/>
<dbReference type="Gene3D" id="1.25.40.20">
    <property type="entry name" value="Ankyrin repeat-containing domain"/>
    <property type="match status" value="3"/>
</dbReference>
<dbReference type="InterPro" id="IPR002110">
    <property type="entry name" value="Ankyrin_rpt"/>
</dbReference>
<dbReference type="EMBL" id="DF236978">
    <property type="protein sequence ID" value="GAQ79388.1"/>
    <property type="molecule type" value="Genomic_DNA"/>
</dbReference>
<evidence type="ECO:0000256" key="3">
    <source>
        <dbReference type="ARBA" id="ARBA00008574"/>
    </source>
</evidence>
<keyword evidence="4 14" id="KW-0808">Transferase</keyword>
<feature type="transmembrane region" description="Helical" evidence="14">
    <location>
        <begin position="314"/>
        <end position="334"/>
    </location>
</feature>
<evidence type="ECO:0000256" key="15">
    <source>
        <dbReference type="SAM" id="MobiDB-lite"/>
    </source>
</evidence>
<feature type="transmembrane region" description="Helical" evidence="14">
    <location>
        <begin position="280"/>
        <end position="302"/>
    </location>
</feature>
<dbReference type="Pfam" id="PF01529">
    <property type="entry name" value="DHHC"/>
    <property type="match status" value="1"/>
</dbReference>
<feature type="repeat" description="ANK" evidence="13">
    <location>
        <begin position="67"/>
        <end position="99"/>
    </location>
</feature>
<evidence type="ECO:0000256" key="10">
    <source>
        <dbReference type="ARBA" id="ARBA00023136"/>
    </source>
</evidence>
<comment type="catalytic activity">
    <reaction evidence="12 14">
        <text>L-cysteinyl-[protein] + hexadecanoyl-CoA = S-hexadecanoyl-L-cysteinyl-[protein] + CoA</text>
        <dbReference type="Rhea" id="RHEA:36683"/>
        <dbReference type="Rhea" id="RHEA-COMP:10131"/>
        <dbReference type="Rhea" id="RHEA-COMP:11032"/>
        <dbReference type="ChEBI" id="CHEBI:29950"/>
        <dbReference type="ChEBI" id="CHEBI:57287"/>
        <dbReference type="ChEBI" id="CHEBI:57379"/>
        <dbReference type="ChEBI" id="CHEBI:74151"/>
        <dbReference type="EC" id="2.3.1.225"/>
    </reaction>
</comment>
<keyword evidence="7 14" id="KW-1133">Transmembrane helix</keyword>
<feature type="transmembrane region" description="Helical" evidence="14">
    <location>
        <begin position="463"/>
        <end position="485"/>
    </location>
</feature>
<feature type="compositionally biased region" description="Polar residues" evidence="15">
    <location>
        <begin position="638"/>
        <end position="647"/>
    </location>
</feature>
<protein>
    <recommendedName>
        <fullName evidence="14">S-acyltransferase</fullName>
        <ecNumber evidence="14">2.3.1.225</ecNumber>
    </recommendedName>
    <alternativeName>
        <fullName evidence="14">Palmitoyltransferase</fullName>
    </alternativeName>
</protein>
<feature type="repeat" description="ANK" evidence="13">
    <location>
        <begin position="200"/>
        <end position="232"/>
    </location>
</feature>
<name>A0A1Y1HU68_KLENI</name>
<evidence type="ECO:0000256" key="11">
    <source>
        <dbReference type="ARBA" id="ARBA00023288"/>
    </source>
</evidence>
<evidence type="ECO:0000256" key="7">
    <source>
        <dbReference type="ARBA" id="ARBA00022989"/>
    </source>
</evidence>
<dbReference type="InterPro" id="IPR001594">
    <property type="entry name" value="Palmitoyltrfase_DHHC"/>
</dbReference>
<accession>A0A1Y1HU68</accession>
<feature type="repeat" description="ANK" evidence="13">
    <location>
        <begin position="100"/>
        <end position="132"/>
    </location>
</feature>
<proteinExistence type="inferred from homology"/>
<evidence type="ECO:0000313" key="17">
    <source>
        <dbReference type="EMBL" id="GAQ79388.1"/>
    </source>
</evidence>
<dbReference type="EC" id="2.3.1.225" evidence="14"/>